<keyword evidence="3" id="KW-1185">Reference proteome</keyword>
<sequence length="322" mass="37483">MKYKYAFSLIFLLATLVACNDEDKLYPRSEDASSISRFEFPQGNNAWDQDLLEIANTFGTIPIYTAFDTLDLNQAWSGTFTIKYYGEPLSDEYAIFYTDFFKNHVFGFLKPELCKGVLPNYIYLVDDLRQAGGFTGGYAPLLCFWGGLDYWAFSFRAKEENLAYYDYGSIIIRPYKPYDLPKTPWEYKIRRTVILQNILTKMVDKGTIAIPADFQTGGVFDYSIKFSTSVNAENYYMKLGYPGSMLVTAYDFTPLQTTLTMDAKTNFSNYLKLGMRYTRDSVLIKYPEDKYPLIIRYYDFTVKYMKDKYDWDITRMAALKED</sequence>
<evidence type="ECO:0008006" key="4">
    <source>
        <dbReference type="Google" id="ProtNLM"/>
    </source>
</evidence>
<dbReference type="EMBL" id="JACOOH010000001">
    <property type="protein sequence ID" value="MBC5620159.1"/>
    <property type="molecule type" value="Genomic_DNA"/>
</dbReference>
<evidence type="ECO:0000256" key="1">
    <source>
        <dbReference type="SAM" id="SignalP"/>
    </source>
</evidence>
<proteinExistence type="predicted"/>
<name>A0ABR7CWX4_9BACT</name>
<dbReference type="RefSeq" id="WP_186974953.1">
    <property type="nucleotide sequence ID" value="NZ_JACOOH010000001.1"/>
</dbReference>
<feature type="chain" id="PRO_5046894627" description="Lipoprotein" evidence="1">
    <location>
        <begin position="21"/>
        <end position="322"/>
    </location>
</feature>
<dbReference type="PROSITE" id="PS51257">
    <property type="entry name" value="PROKAR_LIPOPROTEIN"/>
    <property type="match status" value="1"/>
</dbReference>
<comment type="caution">
    <text evidence="2">The sequence shown here is derived from an EMBL/GenBank/DDBJ whole genome shotgun (WGS) entry which is preliminary data.</text>
</comment>
<evidence type="ECO:0000313" key="3">
    <source>
        <dbReference type="Proteomes" id="UP000646484"/>
    </source>
</evidence>
<organism evidence="2 3">
    <name type="scientific">Butyricimonas hominis</name>
    <dbReference type="NCBI Taxonomy" id="2763032"/>
    <lineage>
        <taxon>Bacteria</taxon>
        <taxon>Pseudomonadati</taxon>
        <taxon>Bacteroidota</taxon>
        <taxon>Bacteroidia</taxon>
        <taxon>Bacteroidales</taxon>
        <taxon>Odoribacteraceae</taxon>
        <taxon>Butyricimonas</taxon>
    </lineage>
</organism>
<feature type="signal peptide" evidence="1">
    <location>
        <begin position="1"/>
        <end position="20"/>
    </location>
</feature>
<reference evidence="2 3" key="1">
    <citation type="submission" date="2020-08" db="EMBL/GenBank/DDBJ databases">
        <title>Genome public.</title>
        <authorList>
            <person name="Liu C."/>
            <person name="Sun Q."/>
        </authorList>
    </citation>
    <scope>NUCLEOTIDE SEQUENCE [LARGE SCALE GENOMIC DNA]</scope>
    <source>
        <strain evidence="2 3">NSJ-56</strain>
    </source>
</reference>
<dbReference type="Proteomes" id="UP000646484">
    <property type="component" value="Unassembled WGS sequence"/>
</dbReference>
<evidence type="ECO:0000313" key="2">
    <source>
        <dbReference type="EMBL" id="MBC5620159.1"/>
    </source>
</evidence>
<protein>
    <recommendedName>
        <fullName evidence="4">Lipoprotein</fullName>
    </recommendedName>
</protein>
<keyword evidence="1" id="KW-0732">Signal</keyword>
<gene>
    <name evidence="2" type="ORF">H8S64_03495</name>
</gene>
<accession>A0ABR7CWX4</accession>